<accession>A0AA47N2G2</accession>
<evidence type="ECO:0000256" key="1">
    <source>
        <dbReference type="SAM" id="MobiDB-lite"/>
    </source>
</evidence>
<dbReference type="PROSITE" id="PS51029">
    <property type="entry name" value="MADF"/>
    <property type="match status" value="1"/>
</dbReference>
<sequence length="216" mass="24317">MAQNVEEQVCELVRGYIHLYDATVPGYHDRQHCKNSWEEIASALDLLVKQVQNRWNLARDRFVRAHSKAMAKKSGDAAGGPQHSILQRLAWLKVHVKHRSTLSNFDTQDQAEEEEELEEGVSLPAGHGSSSPPPPSPPPPPPTDSPRPGASKRRTAEVDPVDAALLERLEELRREAQQSKNVFSTFTTYLNTFLQDLPSTDARKLMKDIQQLMVTY</sequence>
<feature type="region of interest" description="Disordered" evidence="1">
    <location>
        <begin position="103"/>
        <end position="160"/>
    </location>
</feature>
<dbReference type="Proteomes" id="UP001174136">
    <property type="component" value="Unassembled WGS sequence"/>
</dbReference>
<dbReference type="PANTHER" id="PTHR12243:SF67">
    <property type="entry name" value="COREPRESSOR OF PANGOLIN, ISOFORM A-RELATED"/>
    <property type="match status" value="1"/>
</dbReference>
<evidence type="ECO:0000313" key="3">
    <source>
        <dbReference type="EMBL" id="KAK0151004.1"/>
    </source>
</evidence>
<keyword evidence="4" id="KW-1185">Reference proteome</keyword>
<feature type="compositionally biased region" description="Pro residues" evidence="1">
    <location>
        <begin position="131"/>
        <end position="145"/>
    </location>
</feature>
<dbReference type="SMART" id="SM00595">
    <property type="entry name" value="MADF"/>
    <property type="match status" value="1"/>
</dbReference>
<dbReference type="Pfam" id="PF10545">
    <property type="entry name" value="MADF_DNA_bdg"/>
    <property type="match status" value="1"/>
</dbReference>
<reference evidence="3" key="1">
    <citation type="journal article" date="2023" name="Front. Mar. Sci.">
        <title>A new Merluccius polli reference genome to investigate the effects of global change in West African waters.</title>
        <authorList>
            <person name="Mateo J.L."/>
            <person name="Blanco-Fernandez C."/>
            <person name="Garcia-Vazquez E."/>
            <person name="Machado-Schiaffino G."/>
        </authorList>
    </citation>
    <scope>NUCLEOTIDE SEQUENCE</scope>
    <source>
        <strain evidence="3">C29</strain>
        <tissue evidence="3">Fin</tissue>
    </source>
</reference>
<dbReference type="PANTHER" id="PTHR12243">
    <property type="entry name" value="MADF DOMAIN TRANSCRIPTION FACTOR"/>
    <property type="match status" value="1"/>
</dbReference>
<organism evidence="3 4">
    <name type="scientific">Merluccius polli</name>
    <name type="common">Benguela hake</name>
    <name type="synonym">Merluccius cadenati</name>
    <dbReference type="NCBI Taxonomy" id="89951"/>
    <lineage>
        <taxon>Eukaryota</taxon>
        <taxon>Metazoa</taxon>
        <taxon>Chordata</taxon>
        <taxon>Craniata</taxon>
        <taxon>Vertebrata</taxon>
        <taxon>Euteleostomi</taxon>
        <taxon>Actinopterygii</taxon>
        <taxon>Neopterygii</taxon>
        <taxon>Teleostei</taxon>
        <taxon>Neoteleostei</taxon>
        <taxon>Acanthomorphata</taxon>
        <taxon>Zeiogadaria</taxon>
        <taxon>Gadariae</taxon>
        <taxon>Gadiformes</taxon>
        <taxon>Gadoidei</taxon>
        <taxon>Merlucciidae</taxon>
        <taxon>Merluccius</taxon>
    </lineage>
</organism>
<feature type="compositionally biased region" description="Acidic residues" evidence="1">
    <location>
        <begin position="109"/>
        <end position="119"/>
    </location>
</feature>
<dbReference type="EMBL" id="JAOPHQ010001425">
    <property type="protein sequence ID" value="KAK0151004.1"/>
    <property type="molecule type" value="Genomic_DNA"/>
</dbReference>
<feature type="domain" description="MADF" evidence="2">
    <location>
        <begin position="8"/>
        <end position="97"/>
    </location>
</feature>
<comment type="caution">
    <text evidence="3">The sequence shown here is derived from an EMBL/GenBank/DDBJ whole genome shotgun (WGS) entry which is preliminary data.</text>
</comment>
<proteinExistence type="predicted"/>
<dbReference type="InterPro" id="IPR039353">
    <property type="entry name" value="TF_Adf1"/>
</dbReference>
<protein>
    <recommendedName>
        <fullName evidence="2">MADF domain-containing protein</fullName>
    </recommendedName>
</protein>
<gene>
    <name evidence="3" type="ORF">N1851_007880</name>
</gene>
<dbReference type="InterPro" id="IPR006578">
    <property type="entry name" value="MADF-dom"/>
</dbReference>
<evidence type="ECO:0000259" key="2">
    <source>
        <dbReference type="PROSITE" id="PS51029"/>
    </source>
</evidence>
<name>A0AA47N2G2_MERPO</name>
<dbReference type="AlphaFoldDB" id="A0AA47N2G2"/>
<evidence type="ECO:0000313" key="4">
    <source>
        <dbReference type="Proteomes" id="UP001174136"/>
    </source>
</evidence>